<dbReference type="EMBL" id="EU856090">
    <property type="protein sequence ID" value="ACJ71735.1"/>
    <property type="molecule type" value="mRNA"/>
</dbReference>
<dbReference type="GO" id="GO:0005829">
    <property type="term" value="C:cytosol"/>
    <property type="evidence" value="ECO:0007669"/>
    <property type="project" value="TreeGrafter"/>
</dbReference>
<accession>B8R4R2</accession>
<dbReference type="PANTHER" id="PTHR11258">
    <property type="entry name" value="2-5 OLIGOADENYLATE SYNTHETASE"/>
    <property type="match status" value="1"/>
</dbReference>
<dbReference type="InterPro" id="IPR006116">
    <property type="entry name" value="NT_2-5OAS_ClassI-CCAase"/>
</dbReference>
<comment type="similarity">
    <text evidence="1">Belongs to the 2-5A synthase family.</text>
</comment>
<name>B8R4R2_GEOCY</name>
<dbReference type="CDD" id="cd05400">
    <property type="entry name" value="NT_2-5OAS_ClassI-CCAase"/>
    <property type="match status" value="1"/>
</dbReference>
<evidence type="ECO:0000313" key="3">
    <source>
        <dbReference type="EMBL" id="ACJ71735.1"/>
    </source>
</evidence>
<feature type="domain" description="2'-5'-oligoadenylate synthetase 1" evidence="2">
    <location>
        <begin position="145"/>
        <end position="283"/>
    </location>
</feature>
<dbReference type="AlphaFoldDB" id="B8R4R2"/>
<dbReference type="InterPro" id="IPR043519">
    <property type="entry name" value="NT_sf"/>
</dbReference>
<evidence type="ECO:0000259" key="2">
    <source>
        <dbReference type="Pfam" id="PF10421"/>
    </source>
</evidence>
<dbReference type="Gene3D" id="1.10.1410.20">
    <property type="entry name" value="2'-5'-oligoadenylate synthetase 1, domain 2"/>
    <property type="match status" value="1"/>
</dbReference>
<proteinExistence type="evidence at transcript level"/>
<dbReference type="PANTHER" id="PTHR11258:SF22">
    <property type="entry name" value="MATH DOMAIN-CONTAINING PROTEIN"/>
    <property type="match status" value="1"/>
</dbReference>
<dbReference type="InterPro" id="IPR018952">
    <property type="entry name" value="2-5-oligoAdlate_synth_1_dom2/C"/>
</dbReference>
<dbReference type="SUPFAM" id="SSF81301">
    <property type="entry name" value="Nucleotidyltransferase"/>
    <property type="match status" value="1"/>
</dbReference>
<dbReference type="GO" id="GO:0005654">
    <property type="term" value="C:nucleoplasm"/>
    <property type="evidence" value="ECO:0007669"/>
    <property type="project" value="TreeGrafter"/>
</dbReference>
<dbReference type="SUPFAM" id="SSF81631">
    <property type="entry name" value="PAP/OAS1 substrate-binding domain"/>
    <property type="match status" value="1"/>
</dbReference>
<dbReference type="PROSITE" id="PS50152">
    <property type="entry name" value="25A_SYNTH_3"/>
    <property type="match status" value="1"/>
</dbReference>
<dbReference type="Gene3D" id="3.30.460.10">
    <property type="entry name" value="Beta Polymerase, domain 2"/>
    <property type="match status" value="1"/>
</dbReference>
<dbReference type="GO" id="GO:0003725">
    <property type="term" value="F:double-stranded RNA binding"/>
    <property type="evidence" value="ECO:0007669"/>
    <property type="project" value="TreeGrafter"/>
</dbReference>
<dbReference type="Pfam" id="PF10421">
    <property type="entry name" value="OAS1_C"/>
    <property type="match status" value="1"/>
</dbReference>
<dbReference type="GO" id="GO:0016020">
    <property type="term" value="C:membrane"/>
    <property type="evidence" value="ECO:0007669"/>
    <property type="project" value="TreeGrafter"/>
</dbReference>
<evidence type="ECO:0000256" key="1">
    <source>
        <dbReference type="ARBA" id="ARBA00009526"/>
    </source>
</evidence>
<reference evidence="3" key="1">
    <citation type="journal article" date="2008" name="Mol. Genet. Genomics">
        <title>Sponge OAS has a distinct genomic structure within the 2-5A synthetase family.</title>
        <authorList>
            <person name="Reintamm T."/>
            <person name="Kuusksalu A."/>
            <person name="Metsis M."/>
            <person name="Pari M."/>
            <person name="Vallmann K."/>
            <person name="Lopp A."/>
            <person name="Justesen J."/>
            <person name="Kelve M."/>
        </authorList>
    </citation>
    <scope>NUCLEOTIDE SEQUENCE</scope>
    <source>
        <strain evidence="3">GCTyr</strain>
    </source>
</reference>
<organism evidence="3">
    <name type="scientific">Geodia cydonium</name>
    <name type="common">Sponge</name>
    <dbReference type="NCBI Taxonomy" id="6047"/>
    <lineage>
        <taxon>Eukaryota</taxon>
        <taxon>Metazoa</taxon>
        <taxon>Porifera</taxon>
        <taxon>Demospongiae</taxon>
        <taxon>Heteroscleromorpha</taxon>
        <taxon>Tetractinellida</taxon>
        <taxon>Astrophorina</taxon>
        <taxon>Geodiidae</taxon>
        <taxon>Geodia</taxon>
    </lineage>
</organism>
<protein>
    <submittedName>
        <fullName evidence="3">OAS1Aa</fullName>
    </submittedName>
</protein>
<sequence length="327" mass="37536">MASPVSPGDVPIPNLTDANCAVKEIVECIQSFQSYSVGEEQVGFSVRDIIKAGSLGHGTSVEGNYDIDLVIYSTEISAYDVLRAESHFQPWLRRIYHFLANNLKGFKFEALKNRSLQFIYHHTSSCVIKVDLLVSPYWESCEDFYNFLKKIPEDKRTIFTVCASRWQREFMSRQPPIVKNFIRQAKKWRDDTWPEGKGCEGRPSSYLISLLVIKAYNIARSQRISFAEGIIRLVHRKMLNVHWGRRGKKKQDMKNRFYTPKQQIKLLPSRPRVIDPANPANNVWVSGIAGYKPGERAGNYDGGDGNHKPLLDKIHTITEYFTFLSLK</sequence>
<dbReference type="GO" id="GO:0001730">
    <property type="term" value="F:2'-5'-oligoadenylate synthetase activity"/>
    <property type="evidence" value="ECO:0007669"/>
    <property type="project" value="TreeGrafter"/>
</dbReference>